<evidence type="ECO:0000313" key="5">
    <source>
        <dbReference type="Proteomes" id="UP001318040"/>
    </source>
</evidence>
<dbReference type="AlphaFoldDB" id="A0AAJ7TRZ6"/>
<dbReference type="PANTHER" id="PTHR24171:SF8">
    <property type="entry name" value="BRCA1-ASSOCIATED RING DOMAIN PROTEIN 1"/>
    <property type="match status" value="1"/>
</dbReference>
<dbReference type="Gene3D" id="1.25.40.20">
    <property type="entry name" value="Ankyrin repeat-containing domain"/>
    <property type="match status" value="1"/>
</dbReference>
<feature type="repeat" description="ANK" evidence="3">
    <location>
        <begin position="105"/>
        <end position="137"/>
    </location>
</feature>
<accession>A0AAJ7TRZ6</accession>
<evidence type="ECO:0000256" key="2">
    <source>
        <dbReference type="ARBA" id="ARBA00023043"/>
    </source>
</evidence>
<evidence type="ECO:0000256" key="4">
    <source>
        <dbReference type="SAM" id="MobiDB-lite"/>
    </source>
</evidence>
<dbReference type="Pfam" id="PF12796">
    <property type="entry name" value="Ank_2"/>
    <property type="match status" value="1"/>
</dbReference>
<dbReference type="SUPFAM" id="SSF48403">
    <property type="entry name" value="Ankyrin repeat"/>
    <property type="match status" value="1"/>
</dbReference>
<dbReference type="Proteomes" id="UP001318040">
    <property type="component" value="Chromosome 37"/>
</dbReference>
<feature type="repeat" description="ANK" evidence="3">
    <location>
        <begin position="138"/>
        <end position="170"/>
    </location>
</feature>
<dbReference type="GO" id="GO:0070531">
    <property type="term" value="C:BRCA1-A complex"/>
    <property type="evidence" value="ECO:0007669"/>
    <property type="project" value="TreeGrafter"/>
</dbReference>
<evidence type="ECO:0000256" key="3">
    <source>
        <dbReference type="PROSITE-ProRule" id="PRU00023"/>
    </source>
</evidence>
<dbReference type="PANTHER" id="PTHR24171">
    <property type="entry name" value="ANKYRIN REPEAT DOMAIN-CONTAINING PROTEIN 39-RELATED"/>
    <property type="match status" value="1"/>
</dbReference>
<dbReference type="GO" id="GO:0085020">
    <property type="term" value="P:protein K6-linked ubiquitination"/>
    <property type="evidence" value="ECO:0007669"/>
    <property type="project" value="TreeGrafter"/>
</dbReference>
<reference evidence="6" key="1">
    <citation type="submission" date="2025-08" db="UniProtKB">
        <authorList>
            <consortium name="RefSeq"/>
        </authorList>
    </citation>
    <scope>IDENTIFICATION</scope>
    <source>
        <tissue evidence="6">Sperm</tissue>
    </source>
</reference>
<dbReference type="InterPro" id="IPR002110">
    <property type="entry name" value="Ankyrin_rpt"/>
</dbReference>
<sequence length="201" mass="21315">MALYLGVRQYHVIGDYGARFSFLSRGGDSGPNSPGGRKKTKGTGSRRGSVASSCGPERADSPAPLKSVRFTADVEFLDSVRQGDVEQVEAFVKGGELSLDTINTSGMAALHEASLRGHVEVVEALLRGGARMELRTEGGVTALHLACSQGHTAVIRHLLRQGASPVALSEGGDLPEDLLPRGRSDIRQMLRAARRGVLPDD</sequence>
<organism evidence="5 6">
    <name type="scientific">Petromyzon marinus</name>
    <name type="common">Sea lamprey</name>
    <dbReference type="NCBI Taxonomy" id="7757"/>
    <lineage>
        <taxon>Eukaryota</taxon>
        <taxon>Metazoa</taxon>
        <taxon>Chordata</taxon>
        <taxon>Craniata</taxon>
        <taxon>Vertebrata</taxon>
        <taxon>Cyclostomata</taxon>
        <taxon>Hyperoartia</taxon>
        <taxon>Petromyzontiformes</taxon>
        <taxon>Petromyzontidae</taxon>
        <taxon>Petromyzon</taxon>
    </lineage>
</organism>
<dbReference type="KEGG" id="pmrn:116949668"/>
<proteinExistence type="predicted"/>
<protein>
    <submittedName>
        <fullName evidence="6">Protein phosphatase 1 regulatory subunit 27</fullName>
    </submittedName>
</protein>
<keyword evidence="1" id="KW-0677">Repeat</keyword>
<dbReference type="RefSeq" id="XP_032823121.1">
    <property type="nucleotide sequence ID" value="XM_032967230.1"/>
</dbReference>
<keyword evidence="5" id="KW-1185">Reference proteome</keyword>
<dbReference type="GO" id="GO:0031436">
    <property type="term" value="C:BRCA1-BARD1 complex"/>
    <property type="evidence" value="ECO:0007669"/>
    <property type="project" value="TreeGrafter"/>
</dbReference>
<dbReference type="GO" id="GO:0004842">
    <property type="term" value="F:ubiquitin-protein transferase activity"/>
    <property type="evidence" value="ECO:0007669"/>
    <property type="project" value="TreeGrafter"/>
</dbReference>
<dbReference type="PROSITE" id="PS50297">
    <property type="entry name" value="ANK_REP_REGION"/>
    <property type="match status" value="2"/>
</dbReference>
<evidence type="ECO:0000256" key="1">
    <source>
        <dbReference type="ARBA" id="ARBA00022737"/>
    </source>
</evidence>
<feature type="region of interest" description="Disordered" evidence="4">
    <location>
        <begin position="25"/>
        <end position="62"/>
    </location>
</feature>
<gene>
    <name evidence="6" type="primary">PPP1R27</name>
</gene>
<dbReference type="PROSITE" id="PS50088">
    <property type="entry name" value="ANK_REPEAT"/>
    <property type="match status" value="2"/>
</dbReference>
<name>A0AAJ7TRZ6_PETMA</name>
<dbReference type="InterPro" id="IPR036770">
    <property type="entry name" value="Ankyrin_rpt-contain_sf"/>
</dbReference>
<dbReference type="SMART" id="SM00248">
    <property type="entry name" value="ANK"/>
    <property type="match status" value="2"/>
</dbReference>
<dbReference type="GeneID" id="116949668"/>
<evidence type="ECO:0000313" key="6">
    <source>
        <dbReference type="RefSeq" id="XP_032823121.1"/>
    </source>
</evidence>
<keyword evidence="2 3" id="KW-0040">ANK repeat</keyword>
<dbReference type="CTD" id="116729"/>